<dbReference type="InterPro" id="IPR029032">
    <property type="entry name" value="AhpD-like"/>
</dbReference>
<comment type="caution">
    <text evidence="2">The sequence shown here is derived from an EMBL/GenBank/DDBJ whole genome shotgun (WGS) entry which is preliminary data.</text>
</comment>
<feature type="domain" description="Carboxymuconolactone decarboxylase-like" evidence="1">
    <location>
        <begin position="28"/>
        <end position="110"/>
    </location>
</feature>
<accession>A0ABT9VD66</accession>
<organism evidence="2 3">
    <name type="scientific">Alkalibacillus salilacus</name>
    <dbReference type="NCBI Taxonomy" id="284582"/>
    <lineage>
        <taxon>Bacteria</taxon>
        <taxon>Bacillati</taxon>
        <taxon>Bacillota</taxon>
        <taxon>Bacilli</taxon>
        <taxon>Bacillales</taxon>
        <taxon>Bacillaceae</taxon>
        <taxon>Alkalibacillus</taxon>
    </lineage>
</organism>
<dbReference type="PANTHER" id="PTHR33930">
    <property type="entry name" value="ALKYL HYDROPEROXIDE REDUCTASE AHPD"/>
    <property type="match status" value="1"/>
</dbReference>
<evidence type="ECO:0000313" key="3">
    <source>
        <dbReference type="Proteomes" id="UP001224359"/>
    </source>
</evidence>
<dbReference type="SUPFAM" id="SSF69118">
    <property type="entry name" value="AhpD-like"/>
    <property type="match status" value="1"/>
</dbReference>
<evidence type="ECO:0000259" key="1">
    <source>
        <dbReference type="Pfam" id="PF02627"/>
    </source>
</evidence>
<sequence>MNHENHDNFNDVLLYVKEKTSEVEKNLPELTEQYFRFTDSAFKEGSLDKKTKQLIALSIAVYTKDHYCMVYHAKGAAEHQAEEQEVLEAIGVAIALGGGAAWSQGVTFAHDAFLHFQEK</sequence>
<dbReference type="Proteomes" id="UP001224359">
    <property type="component" value="Unassembled WGS sequence"/>
</dbReference>
<dbReference type="NCBIfam" id="TIGR00778">
    <property type="entry name" value="ahpD_dom"/>
    <property type="match status" value="1"/>
</dbReference>
<dbReference type="Gene3D" id="1.20.1290.10">
    <property type="entry name" value="AhpD-like"/>
    <property type="match status" value="1"/>
</dbReference>
<gene>
    <name evidence="2" type="ORF">J2S77_000852</name>
</gene>
<name>A0ABT9VD66_9BACI</name>
<proteinExistence type="predicted"/>
<dbReference type="Pfam" id="PF02627">
    <property type="entry name" value="CMD"/>
    <property type="match status" value="1"/>
</dbReference>
<reference evidence="2 3" key="1">
    <citation type="submission" date="2023-07" db="EMBL/GenBank/DDBJ databases">
        <title>Genomic Encyclopedia of Type Strains, Phase IV (KMG-IV): sequencing the most valuable type-strain genomes for metagenomic binning, comparative biology and taxonomic classification.</title>
        <authorList>
            <person name="Goeker M."/>
        </authorList>
    </citation>
    <scope>NUCLEOTIDE SEQUENCE [LARGE SCALE GENOMIC DNA]</scope>
    <source>
        <strain evidence="2 3">DSM 16460</strain>
    </source>
</reference>
<protein>
    <submittedName>
        <fullName evidence="2">AhpD family alkylhydroperoxidase</fullName>
    </submittedName>
</protein>
<evidence type="ECO:0000313" key="2">
    <source>
        <dbReference type="EMBL" id="MDQ0158888.1"/>
    </source>
</evidence>
<dbReference type="InterPro" id="IPR004675">
    <property type="entry name" value="AhpD_core"/>
</dbReference>
<dbReference type="InterPro" id="IPR003779">
    <property type="entry name" value="CMD-like"/>
</dbReference>
<dbReference type="RefSeq" id="WP_306974952.1">
    <property type="nucleotide sequence ID" value="NZ_JAUSTQ010000003.1"/>
</dbReference>
<dbReference type="PANTHER" id="PTHR33930:SF2">
    <property type="entry name" value="BLR3452 PROTEIN"/>
    <property type="match status" value="1"/>
</dbReference>
<keyword evidence="3" id="KW-1185">Reference proteome</keyword>
<dbReference type="EMBL" id="JAUSTQ010000003">
    <property type="protein sequence ID" value="MDQ0158888.1"/>
    <property type="molecule type" value="Genomic_DNA"/>
</dbReference>